<keyword evidence="1" id="KW-0472">Membrane</keyword>
<keyword evidence="1" id="KW-0812">Transmembrane</keyword>
<dbReference type="NCBIfam" id="NF040486">
    <property type="entry name" value="SrfA_fam"/>
    <property type="match status" value="1"/>
</dbReference>
<accession>A0A8K0XWI6</accession>
<feature type="transmembrane region" description="Helical" evidence="1">
    <location>
        <begin position="226"/>
        <end position="247"/>
    </location>
</feature>
<dbReference type="EMBL" id="JAEPBH010000019">
    <property type="protein sequence ID" value="MBK4715425.1"/>
    <property type="molecule type" value="Genomic_DNA"/>
</dbReference>
<gene>
    <name evidence="2" type="ORF">JJB97_08780</name>
</gene>
<comment type="caution">
    <text evidence="2">The sequence shown here is derived from an EMBL/GenBank/DDBJ whole genome shotgun (WGS) entry which is preliminary data.</text>
</comment>
<reference evidence="2" key="1">
    <citation type="submission" date="2021-01" db="EMBL/GenBank/DDBJ databases">
        <title>Intestinitalea alba gen. nov., sp. nov., a novel genus of the family Enterobacteriaceae, isolated from the gut of the plastic-eating mealworm Tenebrio molitor L.</title>
        <authorList>
            <person name="Yang Y."/>
        </authorList>
    </citation>
    <scope>NUCLEOTIDE SEQUENCE</scope>
    <source>
        <strain evidence="2">BIT-L3</strain>
    </source>
</reference>
<dbReference type="RefSeq" id="WP_238713655.1">
    <property type="nucleotide sequence ID" value="NZ_JAEPBH010000019.1"/>
</dbReference>
<sequence>MARVLLRSGFLNDFQAVGNNGQAVFESALQIREALRLRGMDRAASILAIPQIDEAGQRVDWYAPAGGRVVSWIGADNDTRRRALKHLERCLDDITTLSERSLRADKPAIRRFGLLLARAFMFPGANHVFLVDGRPVITFWGFIAHHQKAPDDALIALRGVAEPEAESGNGPVSEEAPEAQPALPAEPINTQAALATSLYAVTSAVPDAPEDEARPLVPAKKKRSPVAVVALCMLMALPVAAIAWYAWDRMHIKEDVVLAAAKPQQPEAPTKPALPLLKMTLPLQLATVPEPPPPPGALALPADALKIGSTRFLNGNWQLDGILDTPVARPDKLPALRSVTLMIKDNAGTATLILDGNLSCTADIFSGLMPSGALMVKGRARARCSDGSRYPMPEIACRQGDTEAARCDARYGEAEAMPITFKKVGK</sequence>
<keyword evidence="3" id="KW-1185">Reference proteome</keyword>
<evidence type="ECO:0000256" key="1">
    <source>
        <dbReference type="SAM" id="Phobius"/>
    </source>
</evidence>
<organism evidence="2 3">
    <name type="scientific">Tenebrionibacter intestinalis</name>
    <dbReference type="NCBI Taxonomy" id="2799638"/>
    <lineage>
        <taxon>Bacteria</taxon>
        <taxon>Pseudomonadati</taxon>
        <taxon>Pseudomonadota</taxon>
        <taxon>Gammaproteobacteria</taxon>
        <taxon>Enterobacterales</taxon>
        <taxon>Enterobacteriaceae</taxon>
        <taxon>Tenebrionibacter/Tenebrionicola group</taxon>
        <taxon>Tenebrionibacter</taxon>
    </lineage>
</organism>
<protein>
    <submittedName>
        <fullName evidence="2">SsrAB-activated protein</fullName>
    </submittedName>
</protein>
<proteinExistence type="predicted"/>
<dbReference type="AlphaFoldDB" id="A0A8K0XWI6"/>
<evidence type="ECO:0000313" key="2">
    <source>
        <dbReference type="EMBL" id="MBK4715425.1"/>
    </source>
</evidence>
<name>A0A8K0XWI6_9ENTR</name>
<dbReference type="Proteomes" id="UP000659047">
    <property type="component" value="Unassembled WGS sequence"/>
</dbReference>
<dbReference type="InterPro" id="IPR047774">
    <property type="entry name" value="SrfA-like"/>
</dbReference>
<evidence type="ECO:0000313" key="3">
    <source>
        <dbReference type="Proteomes" id="UP000659047"/>
    </source>
</evidence>
<keyword evidence="1" id="KW-1133">Transmembrane helix</keyword>